<name>A0ABU8UV99_9ACTN</name>
<dbReference type="EMBL" id="JBBKAK010000001">
    <property type="protein sequence ID" value="MEJ8672814.1"/>
    <property type="molecule type" value="Genomic_DNA"/>
</dbReference>
<keyword evidence="2" id="KW-1185">Reference proteome</keyword>
<dbReference type="Proteomes" id="UP001376459">
    <property type="component" value="Unassembled WGS sequence"/>
</dbReference>
<evidence type="ECO:0000313" key="1">
    <source>
        <dbReference type="EMBL" id="MEJ8672814.1"/>
    </source>
</evidence>
<organism evidence="1 2">
    <name type="scientific">Streptomyces machairae</name>
    <dbReference type="NCBI Taxonomy" id="3134109"/>
    <lineage>
        <taxon>Bacteria</taxon>
        <taxon>Bacillati</taxon>
        <taxon>Actinomycetota</taxon>
        <taxon>Actinomycetes</taxon>
        <taxon>Kitasatosporales</taxon>
        <taxon>Streptomycetaceae</taxon>
        <taxon>Streptomyces</taxon>
    </lineage>
</organism>
<reference evidence="1 2" key="1">
    <citation type="submission" date="2024-03" db="EMBL/GenBank/DDBJ databases">
        <title>Novel Streptomyces species of biotechnological and ecological value are a feature of Machair soil.</title>
        <authorList>
            <person name="Prole J.R."/>
            <person name="Goodfellow M."/>
            <person name="Allenby N."/>
            <person name="Ward A.C."/>
        </authorList>
    </citation>
    <scope>NUCLEOTIDE SEQUENCE [LARGE SCALE GENOMIC DNA]</scope>
    <source>
        <strain evidence="1 2">MS1.AVA.1</strain>
    </source>
</reference>
<protein>
    <submittedName>
        <fullName evidence="1">Uncharacterized protein</fullName>
    </submittedName>
</protein>
<accession>A0ABU8UV99</accession>
<proteinExistence type="predicted"/>
<comment type="caution">
    <text evidence="1">The sequence shown here is derived from an EMBL/GenBank/DDBJ whole genome shotgun (WGS) entry which is preliminary data.</text>
</comment>
<evidence type="ECO:0000313" key="2">
    <source>
        <dbReference type="Proteomes" id="UP001376459"/>
    </source>
</evidence>
<sequence>MAVWGSGEDITQAYPTAGRECEAARRGHERQELRLVLVADLGPPSEMARDIAPTLV</sequence>
<gene>
    <name evidence="1" type="ORF">WKI71_44080</name>
</gene>